<feature type="transmembrane region" description="Helical" evidence="1">
    <location>
        <begin position="103"/>
        <end position="125"/>
    </location>
</feature>
<keyword evidence="1" id="KW-1133">Transmembrane helix</keyword>
<proteinExistence type="predicted"/>
<gene>
    <name evidence="2" type="ORF">SAMN05421824_2512</name>
</gene>
<evidence type="ECO:0000313" key="2">
    <source>
        <dbReference type="EMBL" id="SEQ85945.1"/>
    </source>
</evidence>
<organism evidence="2 3">
    <name type="scientific">Hyunsoonleella jejuensis</name>
    <dbReference type="NCBI Taxonomy" id="419940"/>
    <lineage>
        <taxon>Bacteria</taxon>
        <taxon>Pseudomonadati</taxon>
        <taxon>Bacteroidota</taxon>
        <taxon>Flavobacteriia</taxon>
        <taxon>Flavobacteriales</taxon>
        <taxon>Flavobacteriaceae</taxon>
    </lineage>
</organism>
<dbReference type="RefSeq" id="WP_143064775.1">
    <property type="nucleotide sequence ID" value="NZ_FOFN01000003.1"/>
</dbReference>
<reference evidence="2 3" key="1">
    <citation type="submission" date="2016-10" db="EMBL/GenBank/DDBJ databases">
        <authorList>
            <person name="de Groot N.N."/>
        </authorList>
    </citation>
    <scope>NUCLEOTIDE SEQUENCE [LARGE SCALE GENOMIC DNA]</scope>
    <source>
        <strain evidence="2 3">DSM 21035</strain>
    </source>
</reference>
<dbReference type="Proteomes" id="UP000198999">
    <property type="component" value="Unassembled WGS sequence"/>
</dbReference>
<dbReference type="STRING" id="419940.SAMN05421824_2512"/>
<name>A0A1H9JHC6_9FLAO</name>
<dbReference type="EMBL" id="FOFN01000003">
    <property type="protein sequence ID" value="SEQ85945.1"/>
    <property type="molecule type" value="Genomic_DNA"/>
</dbReference>
<keyword evidence="1" id="KW-0812">Transmembrane</keyword>
<feature type="transmembrane region" description="Helical" evidence="1">
    <location>
        <begin position="73"/>
        <end position="91"/>
    </location>
</feature>
<dbReference type="AlphaFoldDB" id="A0A1H9JHC6"/>
<sequence>MKTKNFLIAGIVGGIVDFLLGWLFYGIIFINTFPQPEESSTTMLFIFLGCLTFGLFVSYIYTRWAQISTAATGAKAGAIIGLLIGIYYNFFNLAMQPEATIELAALDVGISIVMTAIIGAVIGAVNGKLG</sequence>
<evidence type="ECO:0000256" key="1">
    <source>
        <dbReference type="SAM" id="Phobius"/>
    </source>
</evidence>
<accession>A0A1H9JHC6</accession>
<feature type="transmembrane region" description="Helical" evidence="1">
    <location>
        <begin position="42"/>
        <end position="61"/>
    </location>
</feature>
<dbReference type="OrthoDB" id="1437499at2"/>
<keyword evidence="1" id="KW-0472">Membrane</keyword>
<keyword evidence="3" id="KW-1185">Reference proteome</keyword>
<evidence type="ECO:0008006" key="4">
    <source>
        <dbReference type="Google" id="ProtNLM"/>
    </source>
</evidence>
<feature type="transmembrane region" description="Helical" evidence="1">
    <location>
        <begin position="7"/>
        <end position="30"/>
    </location>
</feature>
<protein>
    <recommendedName>
        <fullName evidence="4">DUF1761 domain-containing protein</fullName>
    </recommendedName>
</protein>
<evidence type="ECO:0000313" key="3">
    <source>
        <dbReference type="Proteomes" id="UP000198999"/>
    </source>
</evidence>